<comment type="caution">
    <text evidence="4">The sequence shown here is derived from an EMBL/GenBank/DDBJ whole genome shotgun (WGS) entry which is preliminary data.</text>
</comment>
<evidence type="ECO:0000256" key="1">
    <source>
        <dbReference type="ARBA" id="ARBA00022980"/>
    </source>
</evidence>
<proteinExistence type="inferred from homology"/>
<evidence type="ECO:0000313" key="4">
    <source>
        <dbReference type="EMBL" id="HGN36023.1"/>
    </source>
</evidence>
<keyword evidence="1 3" id="KW-0689">Ribosomal protein</keyword>
<dbReference type="HAMAP" id="MF_00545">
    <property type="entry name" value="Ribosomal_eS24"/>
    <property type="match status" value="1"/>
</dbReference>
<dbReference type="SUPFAM" id="SSF54189">
    <property type="entry name" value="Ribosomal proteins S24e, L23 and L15e"/>
    <property type="match status" value="1"/>
</dbReference>
<dbReference type="InterPro" id="IPR012678">
    <property type="entry name" value="Ribosomal_uL23/eL15/eS24_sf"/>
</dbReference>
<accession>A0A7J3I5T3</accession>
<dbReference type="GO" id="GO:0005840">
    <property type="term" value="C:ribosome"/>
    <property type="evidence" value="ECO:0007669"/>
    <property type="project" value="UniProtKB-KW"/>
</dbReference>
<name>A0A7J3I5T3_9CREN</name>
<dbReference type="InterPro" id="IPR001976">
    <property type="entry name" value="Ribosomal_eS24"/>
</dbReference>
<dbReference type="PANTHER" id="PTHR10496">
    <property type="entry name" value="40S RIBOSOMAL PROTEIN S24"/>
    <property type="match status" value="1"/>
</dbReference>
<dbReference type="AlphaFoldDB" id="A0A7J3I5T3"/>
<gene>
    <name evidence="3" type="primary">rps24e</name>
    <name evidence="4" type="ORF">ENT87_00505</name>
</gene>
<reference evidence="4" key="1">
    <citation type="journal article" date="2020" name="mSystems">
        <title>Genome- and Community-Level Interaction Insights into Carbon Utilization and Element Cycling Functions of Hydrothermarchaeota in Hydrothermal Sediment.</title>
        <authorList>
            <person name="Zhou Z."/>
            <person name="Liu Y."/>
            <person name="Xu W."/>
            <person name="Pan J."/>
            <person name="Luo Z.H."/>
            <person name="Li M."/>
        </authorList>
    </citation>
    <scope>NUCLEOTIDE SEQUENCE [LARGE SCALE GENOMIC DNA]</scope>
    <source>
        <strain evidence="4">SpSt-618</strain>
    </source>
</reference>
<evidence type="ECO:0000256" key="2">
    <source>
        <dbReference type="ARBA" id="ARBA00023274"/>
    </source>
</evidence>
<dbReference type="Pfam" id="PF01282">
    <property type="entry name" value="Ribosomal_S24e"/>
    <property type="match status" value="1"/>
</dbReference>
<keyword evidence="2 3" id="KW-0687">Ribonucleoprotein</keyword>
<dbReference type="GO" id="GO:0006412">
    <property type="term" value="P:translation"/>
    <property type="evidence" value="ECO:0007669"/>
    <property type="project" value="UniProtKB-UniRule"/>
</dbReference>
<protein>
    <recommendedName>
        <fullName evidence="3">Small ribosomal subunit protein eS24</fullName>
    </recommendedName>
</protein>
<dbReference type="EMBL" id="DTAI01000015">
    <property type="protein sequence ID" value="HGN36023.1"/>
    <property type="molecule type" value="Genomic_DNA"/>
</dbReference>
<evidence type="ECO:0000256" key="3">
    <source>
        <dbReference type="HAMAP-Rule" id="MF_00545"/>
    </source>
</evidence>
<dbReference type="Gene3D" id="3.30.70.330">
    <property type="match status" value="1"/>
</dbReference>
<organism evidence="4">
    <name type="scientific">Ignisphaera aggregans</name>
    <dbReference type="NCBI Taxonomy" id="334771"/>
    <lineage>
        <taxon>Archaea</taxon>
        <taxon>Thermoproteota</taxon>
        <taxon>Thermoprotei</taxon>
        <taxon>Desulfurococcales</taxon>
        <taxon>Desulfurococcaceae</taxon>
        <taxon>Ignisphaera</taxon>
    </lineage>
</organism>
<dbReference type="InterPro" id="IPR012677">
    <property type="entry name" value="Nucleotide-bd_a/b_plait_sf"/>
</dbReference>
<comment type="similarity">
    <text evidence="3">Belongs to the eukaryotic ribosomal protein eS24 family.</text>
</comment>
<sequence>MSLQQKLNQRDKVIKISDDVSITVLDEKYNKLLRRAEISIYIDHIKTGTPSRKELRKFIASIYRVDEASIIIKNVESEYGRGSSRALVYIYEDPRYARLLEPQYILKRNELQ</sequence>
<dbReference type="GO" id="GO:0003735">
    <property type="term" value="F:structural constituent of ribosome"/>
    <property type="evidence" value="ECO:0007669"/>
    <property type="project" value="InterPro"/>
</dbReference>
<dbReference type="GO" id="GO:1990904">
    <property type="term" value="C:ribonucleoprotein complex"/>
    <property type="evidence" value="ECO:0007669"/>
    <property type="project" value="UniProtKB-KW"/>
</dbReference>